<dbReference type="RefSeq" id="WP_272773235.1">
    <property type="nucleotide sequence ID" value="NZ_JAQQLE010000015.1"/>
</dbReference>
<dbReference type="EMBL" id="JAQQLE010000015">
    <property type="protein sequence ID" value="MDC7715446.1"/>
    <property type="molecule type" value="Genomic_DNA"/>
</dbReference>
<evidence type="ECO:0000313" key="2">
    <source>
        <dbReference type="EMBL" id="MDC7715446.1"/>
    </source>
</evidence>
<reference evidence="2 3" key="1">
    <citation type="submission" date="2023-01" db="EMBL/GenBank/DDBJ databases">
        <title>Novel species of the genus Vogesella isolated from rivers.</title>
        <authorList>
            <person name="Lu H."/>
        </authorList>
    </citation>
    <scope>NUCLEOTIDE SEQUENCE [LARGE SCALE GENOMIC DNA]</scope>
    <source>
        <strain evidence="2 3">LYT5W</strain>
    </source>
</reference>
<sequence length="111" mass="12614">MTNLFADIPPDLPQELFQTLLSGSAGFRVERIVSRGHASPEDFWYDQDEHEWVLLLAGAAELAYADPPRRQQLAPGDAVLIPAHCRHRVAWTTSEQDSVWLAVFFSRQIIR</sequence>
<evidence type="ECO:0000259" key="1">
    <source>
        <dbReference type="Pfam" id="PF07883"/>
    </source>
</evidence>
<name>A0ABT5ITC1_9NEIS</name>
<dbReference type="Gene3D" id="2.60.120.10">
    <property type="entry name" value="Jelly Rolls"/>
    <property type="match status" value="1"/>
</dbReference>
<comment type="caution">
    <text evidence="2">The sequence shown here is derived from an EMBL/GenBank/DDBJ whole genome shotgun (WGS) entry which is preliminary data.</text>
</comment>
<dbReference type="InterPro" id="IPR014710">
    <property type="entry name" value="RmlC-like_jellyroll"/>
</dbReference>
<dbReference type="Proteomes" id="UP001222030">
    <property type="component" value="Unassembled WGS sequence"/>
</dbReference>
<gene>
    <name evidence="2" type="ORF">PQU96_15120</name>
</gene>
<feature type="domain" description="Cupin type-2" evidence="1">
    <location>
        <begin position="39"/>
        <end position="104"/>
    </location>
</feature>
<keyword evidence="3" id="KW-1185">Reference proteome</keyword>
<dbReference type="Pfam" id="PF07883">
    <property type="entry name" value="Cupin_2"/>
    <property type="match status" value="1"/>
</dbReference>
<proteinExistence type="predicted"/>
<evidence type="ECO:0000313" key="3">
    <source>
        <dbReference type="Proteomes" id="UP001222030"/>
    </source>
</evidence>
<accession>A0ABT5ITC1</accession>
<dbReference type="InterPro" id="IPR013096">
    <property type="entry name" value="Cupin_2"/>
</dbReference>
<dbReference type="CDD" id="cd06981">
    <property type="entry name" value="cupin_reut_a1446"/>
    <property type="match status" value="1"/>
</dbReference>
<protein>
    <submittedName>
        <fullName evidence="2">Cupin domain-containing protein</fullName>
    </submittedName>
</protein>
<dbReference type="InterPro" id="IPR011051">
    <property type="entry name" value="RmlC_Cupin_sf"/>
</dbReference>
<dbReference type="SUPFAM" id="SSF51182">
    <property type="entry name" value="RmlC-like cupins"/>
    <property type="match status" value="1"/>
</dbReference>
<organism evidence="2 3">
    <name type="scientific">Vogesella margarita</name>
    <dbReference type="NCBI Taxonomy" id="2984199"/>
    <lineage>
        <taxon>Bacteria</taxon>
        <taxon>Pseudomonadati</taxon>
        <taxon>Pseudomonadota</taxon>
        <taxon>Betaproteobacteria</taxon>
        <taxon>Neisseriales</taxon>
        <taxon>Chromobacteriaceae</taxon>
        <taxon>Vogesella</taxon>
    </lineage>
</organism>